<feature type="transmembrane region" description="Helical" evidence="1">
    <location>
        <begin position="82"/>
        <end position="99"/>
    </location>
</feature>
<dbReference type="InterPro" id="IPR014617">
    <property type="entry name" value="YphA_Bacsu"/>
</dbReference>
<protein>
    <submittedName>
        <fullName evidence="2">Uncharacterized protein</fullName>
    </submittedName>
</protein>
<keyword evidence="1" id="KW-0472">Membrane</keyword>
<keyword evidence="1" id="KW-1133">Transmembrane helix</keyword>
<organism evidence="2 3">
    <name type="scientific">Melghirimyces profundicolus</name>
    <dbReference type="NCBI Taxonomy" id="1242148"/>
    <lineage>
        <taxon>Bacteria</taxon>
        <taxon>Bacillati</taxon>
        <taxon>Bacillota</taxon>
        <taxon>Bacilli</taxon>
        <taxon>Bacillales</taxon>
        <taxon>Thermoactinomycetaceae</taxon>
        <taxon>Melghirimyces</taxon>
    </lineage>
</organism>
<dbReference type="EMBL" id="QBKR01000010">
    <property type="protein sequence ID" value="PTX59886.1"/>
    <property type="molecule type" value="Genomic_DNA"/>
</dbReference>
<dbReference type="Pfam" id="PF24124">
    <property type="entry name" value="YphA"/>
    <property type="match status" value="1"/>
</dbReference>
<keyword evidence="3" id="KW-1185">Reference proteome</keyword>
<evidence type="ECO:0000256" key="1">
    <source>
        <dbReference type="SAM" id="Phobius"/>
    </source>
</evidence>
<dbReference type="Proteomes" id="UP000244240">
    <property type="component" value="Unassembled WGS sequence"/>
</dbReference>
<accession>A0A2T6BV18</accession>
<reference evidence="2 3" key="1">
    <citation type="submission" date="2018-04" db="EMBL/GenBank/DDBJ databases">
        <title>Genomic Encyclopedia of Archaeal and Bacterial Type Strains, Phase II (KMG-II): from individual species to whole genera.</title>
        <authorList>
            <person name="Goeker M."/>
        </authorList>
    </citation>
    <scope>NUCLEOTIDE SEQUENCE [LARGE SCALE GENOMIC DNA]</scope>
    <source>
        <strain evidence="2 3">DSM 45787</strain>
    </source>
</reference>
<dbReference type="AlphaFoldDB" id="A0A2T6BV18"/>
<keyword evidence="1" id="KW-0812">Transmembrane</keyword>
<name>A0A2T6BV18_9BACL</name>
<comment type="caution">
    <text evidence="2">The sequence shown here is derived from an EMBL/GenBank/DDBJ whole genome shotgun (WGS) entry which is preliminary data.</text>
</comment>
<feature type="transmembrane region" description="Helical" evidence="1">
    <location>
        <begin position="174"/>
        <end position="194"/>
    </location>
</feature>
<gene>
    <name evidence="2" type="ORF">C8P63_11030</name>
</gene>
<feature type="transmembrane region" description="Helical" evidence="1">
    <location>
        <begin position="6"/>
        <end position="24"/>
    </location>
</feature>
<evidence type="ECO:0000313" key="2">
    <source>
        <dbReference type="EMBL" id="PTX59886.1"/>
    </source>
</evidence>
<dbReference type="OrthoDB" id="2991008at2"/>
<sequence length="201" mass="22489">MVAGTLTVLICLSMAVLIQTGWFPFLEEEWGTKKEWLALGLFLEALFLRVLIPPAGPVQVHVGILMLLPLLNRWWKRRKENGLMLTSSAFFAGAILFLLRELYWIEPVAQWGGPRGGGLLITLAVALLSSSSLSDRLMVTVGGMWAGEGMFLSFHRRELNPVSFGEADFLDFLWSAMVLTLLLHVGFKHALHWVRNVKGLT</sequence>
<dbReference type="RefSeq" id="WP_108023141.1">
    <property type="nucleotide sequence ID" value="NZ_QBKR01000010.1"/>
</dbReference>
<proteinExistence type="predicted"/>
<evidence type="ECO:0000313" key="3">
    <source>
        <dbReference type="Proteomes" id="UP000244240"/>
    </source>
</evidence>